<sequence length="89" mass="10208">MDRNHLKEISKKYGSKKTKIYDNKNSKVLYVDGLGSLTLRTPVQVAIAKAKRKTSYEEYKKKQKAASSKKSSSKSVDQQLYEAFMNENK</sequence>
<protein>
    <submittedName>
        <fullName evidence="2">Uncharacterized protein</fullName>
    </submittedName>
</protein>
<organism evidence="2 3">
    <name type="scientific">Candidatus Phytoplasma pruni</name>
    <dbReference type="NCBI Taxonomy" id="479893"/>
    <lineage>
        <taxon>Bacteria</taxon>
        <taxon>Bacillati</taxon>
        <taxon>Mycoplasmatota</taxon>
        <taxon>Mollicutes</taxon>
        <taxon>Acholeplasmatales</taxon>
        <taxon>Acholeplasmataceae</taxon>
        <taxon>Candidatus Phytoplasma</taxon>
        <taxon>16SrIII (X-disease group)</taxon>
    </lineage>
</organism>
<dbReference type="AlphaFoldDB" id="A0A851HJF4"/>
<evidence type="ECO:0000256" key="1">
    <source>
        <dbReference type="SAM" id="MobiDB-lite"/>
    </source>
</evidence>
<evidence type="ECO:0000313" key="3">
    <source>
        <dbReference type="Proteomes" id="UP000568109"/>
    </source>
</evidence>
<feature type="region of interest" description="Disordered" evidence="1">
    <location>
        <begin position="57"/>
        <end position="89"/>
    </location>
</feature>
<gene>
    <name evidence="2" type="ORF">HR065_00520</name>
</gene>
<dbReference type="EMBL" id="JABUOH010000019">
    <property type="protein sequence ID" value="NWN45569.1"/>
    <property type="molecule type" value="Genomic_DNA"/>
</dbReference>
<reference evidence="2 3" key="1">
    <citation type="submission" date="2020-06" db="EMBL/GenBank/DDBJ databases">
        <title>Draft genome sequence of Candidatus Phytoplasma pruni (X-disease group, subgroup 16SrIII-B) strain ChTDIII from Argentina.</title>
        <authorList>
            <person name="Fernandez F.D."/>
            <person name="Zuebert C."/>
            <person name="Huettel B."/>
            <person name="Kube M."/>
            <person name="Conci L.R."/>
        </authorList>
    </citation>
    <scope>NUCLEOTIDE SEQUENCE [LARGE SCALE GENOMIC DNA]</scope>
    <source>
        <strain evidence="2 3">ChTDIII</strain>
    </source>
</reference>
<feature type="compositionally biased region" description="Low complexity" evidence="1">
    <location>
        <begin position="65"/>
        <end position="75"/>
    </location>
</feature>
<accession>A0A851HJF4</accession>
<dbReference type="Proteomes" id="UP000568109">
    <property type="component" value="Unassembled WGS sequence"/>
</dbReference>
<dbReference type="RefSeq" id="WP_178733970.1">
    <property type="nucleotide sequence ID" value="NZ_JABUOH010000019.1"/>
</dbReference>
<keyword evidence="3" id="KW-1185">Reference proteome</keyword>
<comment type="caution">
    <text evidence="2">The sequence shown here is derived from an EMBL/GenBank/DDBJ whole genome shotgun (WGS) entry which is preliminary data.</text>
</comment>
<proteinExistence type="predicted"/>
<evidence type="ECO:0000313" key="2">
    <source>
        <dbReference type="EMBL" id="NWN45569.1"/>
    </source>
</evidence>
<name>A0A851HJF4_9MOLU</name>